<evidence type="ECO:0000256" key="11">
    <source>
        <dbReference type="ARBA" id="ARBA00022837"/>
    </source>
</evidence>
<evidence type="ECO:0000256" key="4">
    <source>
        <dbReference type="ARBA" id="ARBA00022527"/>
    </source>
</evidence>
<reference evidence="19" key="1">
    <citation type="submission" date="2020-01" db="EMBL/GenBank/DDBJ databases">
        <authorList>
            <person name="Mishra B."/>
        </authorList>
    </citation>
    <scope>NUCLEOTIDE SEQUENCE [LARGE SCALE GENOMIC DNA]</scope>
</reference>
<dbReference type="PROSITE" id="PS00108">
    <property type="entry name" value="PROTEIN_KINASE_ST"/>
    <property type="match status" value="1"/>
</dbReference>
<evidence type="ECO:0000259" key="17">
    <source>
        <dbReference type="PROSITE" id="PS50011"/>
    </source>
</evidence>
<dbReference type="SUPFAM" id="SSF47473">
    <property type="entry name" value="EF-hand"/>
    <property type="match status" value="1"/>
</dbReference>
<dbReference type="InterPro" id="IPR008271">
    <property type="entry name" value="Ser/Thr_kinase_AS"/>
</dbReference>
<keyword evidence="6" id="KW-0808">Transferase</keyword>
<dbReference type="Gene3D" id="1.10.510.10">
    <property type="entry name" value="Transferase(Phosphotransferase) domain 1"/>
    <property type="match status" value="1"/>
</dbReference>
<protein>
    <recommendedName>
        <fullName evidence="3">non-specific serine/threonine protein kinase</fullName>
        <ecNumber evidence="3">2.7.11.1</ecNumber>
    </recommendedName>
</protein>
<keyword evidence="4" id="KW-0723">Serine/threonine-protein kinase</keyword>
<dbReference type="InterPro" id="IPR018247">
    <property type="entry name" value="EF_Hand_1_Ca_BS"/>
</dbReference>
<feature type="region of interest" description="Disordered" evidence="16">
    <location>
        <begin position="1"/>
        <end position="20"/>
    </location>
</feature>
<feature type="domain" description="Protein kinase" evidence="17">
    <location>
        <begin position="34"/>
        <end position="295"/>
    </location>
</feature>
<evidence type="ECO:0000256" key="5">
    <source>
        <dbReference type="ARBA" id="ARBA00022553"/>
    </source>
</evidence>
<dbReference type="Pfam" id="PF00069">
    <property type="entry name" value="Pkinase"/>
    <property type="match status" value="1"/>
</dbReference>
<evidence type="ECO:0000256" key="10">
    <source>
        <dbReference type="ARBA" id="ARBA00022777"/>
    </source>
</evidence>
<evidence type="ECO:0000256" key="2">
    <source>
        <dbReference type="ARBA" id="ARBA00006234"/>
    </source>
</evidence>
<feature type="domain" description="EF-hand" evidence="18">
    <location>
        <begin position="387"/>
        <end position="422"/>
    </location>
</feature>
<feature type="domain" description="EF-hand" evidence="18">
    <location>
        <begin position="315"/>
        <end position="350"/>
    </location>
</feature>
<evidence type="ECO:0000256" key="13">
    <source>
        <dbReference type="ARBA" id="ARBA00047899"/>
    </source>
</evidence>
<gene>
    <name evidence="19" type="ORF">MERR_LOCUS11789</name>
</gene>
<evidence type="ECO:0000256" key="9">
    <source>
        <dbReference type="ARBA" id="ARBA00022741"/>
    </source>
</evidence>
<comment type="function">
    <text evidence="15">CIPK serine-threonine protein kinases interact with CBL proteins. Binding of a CBL protein to the regulatory NAF domain of CIPK protein lead to the activation of the kinase in a calcium-dependent manner.</text>
</comment>
<dbReference type="PROSITE" id="PS50222">
    <property type="entry name" value="EF_HAND_2"/>
    <property type="match status" value="4"/>
</dbReference>
<comment type="similarity">
    <text evidence="1">Belongs to the protein kinase superfamily. CAMK Ser/Thr protein kinase family. CaMK subfamily.</text>
</comment>
<dbReference type="FunFam" id="1.10.238.10:FF:000015">
    <property type="entry name" value="Calcium-dependent protein kinase 1"/>
    <property type="match status" value="1"/>
</dbReference>
<dbReference type="PANTHER" id="PTHR24349">
    <property type="entry name" value="SERINE/THREONINE-PROTEIN KINASE"/>
    <property type="match status" value="1"/>
</dbReference>
<dbReference type="FunFam" id="1.10.510.10:FF:000571">
    <property type="entry name" value="Maternal embryonic leucine zipper kinase"/>
    <property type="match status" value="1"/>
</dbReference>
<evidence type="ECO:0000256" key="15">
    <source>
        <dbReference type="ARBA" id="ARBA00058225"/>
    </source>
</evidence>
<evidence type="ECO:0000256" key="6">
    <source>
        <dbReference type="ARBA" id="ARBA00022679"/>
    </source>
</evidence>
<dbReference type="Pfam" id="PF13499">
    <property type="entry name" value="EF-hand_7"/>
    <property type="match status" value="2"/>
</dbReference>
<feature type="domain" description="EF-hand" evidence="18">
    <location>
        <begin position="351"/>
        <end position="386"/>
    </location>
</feature>
<dbReference type="PROSITE" id="PS50011">
    <property type="entry name" value="PROTEIN_KINASE_DOM"/>
    <property type="match status" value="1"/>
</dbReference>
<evidence type="ECO:0000256" key="12">
    <source>
        <dbReference type="ARBA" id="ARBA00022840"/>
    </source>
</evidence>
<feature type="compositionally biased region" description="Polar residues" evidence="16">
    <location>
        <begin position="7"/>
        <end position="19"/>
    </location>
</feature>
<dbReference type="Gene3D" id="1.10.238.10">
    <property type="entry name" value="EF-hand"/>
    <property type="match status" value="1"/>
</dbReference>
<keyword evidence="12" id="KW-0067">ATP-binding</keyword>
<keyword evidence="10" id="KW-0418">Kinase</keyword>
<dbReference type="InterPro" id="IPR011992">
    <property type="entry name" value="EF-hand-dom_pair"/>
</dbReference>
<dbReference type="Proteomes" id="UP000467841">
    <property type="component" value="Unassembled WGS sequence"/>
</dbReference>
<dbReference type="GO" id="GO:0005509">
    <property type="term" value="F:calcium ion binding"/>
    <property type="evidence" value="ECO:0007669"/>
    <property type="project" value="InterPro"/>
</dbReference>
<evidence type="ECO:0000256" key="8">
    <source>
        <dbReference type="ARBA" id="ARBA00022737"/>
    </source>
</evidence>
<evidence type="ECO:0000256" key="1">
    <source>
        <dbReference type="ARBA" id="ARBA00005354"/>
    </source>
</evidence>
<evidence type="ECO:0000313" key="20">
    <source>
        <dbReference type="Proteomes" id="UP000467841"/>
    </source>
</evidence>
<dbReference type="InterPro" id="IPR000719">
    <property type="entry name" value="Prot_kinase_dom"/>
</dbReference>
<dbReference type="InterPro" id="IPR011009">
    <property type="entry name" value="Kinase-like_dom_sf"/>
</dbReference>
<dbReference type="CDD" id="cd00051">
    <property type="entry name" value="EFh"/>
    <property type="match status" value="1"/>
</dbReference>
<dbReference type="SMART" id="SM00220">
    <property type="entry name" value="S_TKc"/>
    <property type="match status" value="1"/>
</dbReference>
<evidence type="ECO:0000259" key="18">
    <source>
        <dbReference type="PROSITE" id="PS50222"/>
    </source>
</evidence>
<evidence type="ECO:0000256" key="7">
    <source>
        <dbReference type="ARBA" id="ARBA00022723"/>
    </source>
</evidence>
<evidence type="ECO:0000256" key="14">
    <source>
        <dbReference type="ARBA" id="ARBA00048679"/>
    </source>
</evidence>
<comment type="similarity">
    <text evidence="2">Belongs to the protein kinase superfamily. CAMK Ser/Thr protein kinase family. SNF1 subfamily.</text>
</comment>
<dbReference type="SMART" id="SM00054">
    <property type="entry name" value="EFh"/>
    <property type="match status" value="4"/>
</dbReference>
<keyword evidence="5" id="KW-0597">Phosphoprotein</keyword>
<dbReference type="GO" id="GO:0004674">
    <property type="term" value="F:protein serine/threonine kinase activity"/>
    <property type="evidence" value="ECO:0007669"/>
    <property type="project" value="UniProtKB-KW"/>
</dbReference>
<proteinExistence type="inferred from homology"/>
<organism evidence="19 20">
    <name type="scientific">Microthlaspi erraticum</name>
    <dbReference type="NCBI Taxonomy" id="1685480"/>
    <lineage>
        <taxon>Eukaryota</taxon>
        <taxon>Viridiplantae</taxon>
        <taxon>Streptophyta</taxon>
        <taxon>Embryophyta</taxon>
        <taxon>Tracheophyta</taxon>
        <taxon>Spermatophyta</taxon>
        <taxon>Magnoliopsida</taxon>
        <taxon>eudicotyledons</taxon>
        <taxon>Gunneridae</taxon>
        <taxon>Pentapetalae</taxon>
        <taxon>rosids</taxon>
        <taxon>malvids</taxon>
        <taxon>Brassicales</taxon>
        <taxon>Brassicaceae</taxon>
        <taxon>Coluteocarpeae</taxon>
        <taxon>Microthlaspi</taxon>
    </lineage>
</organism>
<dbReference type="SUPFAM" id="SSF56112">
    <property type="entry name" value="Protein kinase-like (PK-like)"/>
    <property type="match status" value="1"/>
</dbReference>
<dbReference type="PROSITE" id="PS00018">
    <property type="entry name" value="EF_HAND_1"/>
    <property type="match status" value="4"/>
</dbReference>
<dbReference type="InterPro" id="IPR002048">
    <property type="entry name" value="EF_hand_dom"/>
</dbReference>
<keyword evidence="11" id="KW-0106">Calcium</keyword>
<dbReference type="Gene3D" id="3.30.200.20">
    <property type="entry name" value="Phosphorylase Kinase, domain 1"/>
    <property type="match status" value="1"/>
</dbReference>
<dbReference type="AlphaFoldDB" id="A0A6D2ID63"/>
<sequence>MGCWGSKNPTPSNPVSDGETTILGKPLEHINKFYNLGKKLDVGDLATTYMCKQFSTGNIYACKSVRKRLLSSKKEKEVVKTQIEILNRFIGEPNIVQIKGSYEDRSFVHIVMELCTGGDLFDKIEAVVNDQSYYSEKDASEIFRSIMNAVQSFHSKGVIHRDIKPENFVLSSNNEDALLKAIGFENSVCIKDGKGVQDIVGSDFYIAPEALQGSYGKEIDIWSAGVTLYVLLSGRFPFENDDEIKSGKIDLSGGPWVHTSPAAKDLVKPILCCKGNEAKDTPMDNDVLSRMRKFRAVNKFKKLALKVIAESISEKEIKSLKSMFASMDTDKSGTITYEELKIGLNRLGSKLSETEVKQLMEVADVDGNGTLEYLEFISAMMHRQRMAQEEQFYKAFQYFDVDNSGYITRDELERAMKEHDMRDETSAKQIMSEVDTDNDGRINYDEFCAVMRNGTMQPQG</sequence>
<feature type="domain" description="EF-hand" evidence="18">
    <location>
        <begin position="424"/>
        <end position="457"/>
    </location>
</feature>
<accession>A0A6D2ID63</accession>
<keyword evidence="9" id="KW-0547">Nucleotide-binding</keyword>
<name>A0A6D2ID63_9BRAS</name>
<comment type="catalytic activity">
    <reaction evidence="13">
        <text>L-threonyl-[protein] + ATP = O-phospho-L-threonyl-[protein] + ADP + H(+)</text>
        <dbReference type="Rhea" id="RHEA:46608"/>
        <dbReference type="Rhea" id="RHEA-COMP:11060"/>
        <dbReference type="Rhea" id="RHEA-COMP:11605"/>
        <dbReference type="ChEBI" id="CHEBI:15378"/>
        <dbReference type="ChEBI" id="CHEBI:30013"/>
        <dbReference type="ChEBI" id="CHEBI:30616"/>
        <dbReference type="ChEBI" id="CHEBI:61977"/>
        <dbReference type="ChEBI" id="CHEBI:456216"/>
        <dbReference type="EC" id="2.7.11.1"/>
    </reaction>
</comment>
<dbReference type="EMBL" id="CACVBM020000888">
    <property type="protein sequence ID" value="CAA7024554.1"/>
    <property type="molecule type" value="Genomic_DNA"/>
</dbReference>
<evidence type="ECO:0000313" key="19">
    <source>
        <dbReference type="EMBL" id="CAA7024554.1"/>
    </source>
</evidence>
<dbReference type="EC" id="2.7.11.1" evidence="3"/>
<dbReference type="OrthoDB" id="40902at2759"/>
<keyword evidence="20" id="KW-1185">Reference proteome</keyword>
<comment type="caution">
    <text evidence="19">The sequence shown here is derived from an EMBL/GenBank/DDBJ whole genome shotgun (WGS) entry which is preliminary data.</text>
</comment>
<evidence type="ECO:0000256" key="3">
    <source>
        <dbReference type="ARBA" id="ARBA00012513"/>
    </source>
</evidence>
<dbReference type="GO" id="GO:0005524">
    <property type="term" value="F:ATP binding"/>
    <property type="evidence" value="ECO:0007669"/>
    <property type="project" value="UniProtKB-KW"/>
</dbReference>
<dbReference type="InterPro" id="IPR050205">
    <property type="entry name" value="CDPK_Ser/Thr_kinases"/>
</dbReference>
<keyword evidence="7" id="KW-0479">Metal-binding</keyword>
<comment type="catalytic activity">
    <reaction evidence="14">
        <text>L-seryl-[protein] + ATP = O-phospho-L-seryl-[protein] + ADP + H(+)</text>
        <dbReference type="Rhea" id="RHEA:17989"/>
        <dbReference type="Rhea" id="RHEA-COMP:9863"/>
        <dbReference type="Rhea" id="RHEA-COMP:11604"/>
        <dbReference type="ChEBI" id="CHEBI:15378"/>
        <dbReference type="ChEBI" id="CHEBI:29999"/>
        <dbReference type="ChEBI" id="CHEBI:30616"/>
        <dbReference type="ChEBI" id="CHEBI:83421"/>
        <dbReference type="ChEBI" id="CHEBI:456216"/>
        <dbReference type="EC" id="2.7.11.1"/>
    </reaction>
</comment>
<evidence type="ECO:0000256" key="16">
    <source>
        <dbReference type="SAM" id="MobiDB-lite"/>
    </source>
</evidence>
<keyword evidence="8" id="KW-0677">Repeat</keyword>